<organism evidence="2 3">
    <name type="scientific">Roseomonas fluvialis</name>
    <dbReference type="NCBI Taxonomy" id="1750527"/>
    <lineage>
        <taxon>Bacteria</taxon>
        <taxon>Pseudomonadati</taxon>
        <taxon>Pseudomonadota</taxon>
        <taxon>Alphaproteobacteria</taxon>
        <taxon>Acetobacterales</taxon>
        <taxon>Roseomonadaceae</taxon>
        <taxon>Roseomonas</taxon>
    </lineage>
</organism>
<evidence type="ECO:0000313" key="2">
    <source>
        <dbReference type="EMBL" id="BDG74879.1"/>
    </source>
</evidence>
<feature type="transmembrane region" description="Helical" evidence="1">
    <location>
        <begin position="43"/>
        <end position="70"/>
    </location>
</feature>
<dbReference type="RefSeq" id="WP_244456985.1">
    <property type="nucleotide sequence ID" value="NZ_AP025637.1"/>
</dbReference>
<keyword evidence="1" id="KW-0812">Transmembrane</keyword>
<proteinExistence type="predicted"/>
<keyword evidence="3" id="KW-1185">Reference proteome</keyword>
<keyword evidence="1" id="KW-0472">Membrane</keyword>
<reference evidence="2 3" key="1">
    <citation type="journal article" date="2016" name="Microbes Environ.">
        <title>Phylogenetically diverse aerobic anoxygenic phototrophic bacteria isolated from epilithic biofilms in Tama river, Japan.</title>
        <authorList>
            <person name="Hirose S."/>
            <person name="Matsuura K."/>
            <person name="Haruta S."/>
        </authorList>
    </citation>
    <scope>NUCLEOTIDE SEQUENCE [LARGE SCALE GENOMIC DNA]</scope>
    <source>
        <strain evidence="2 3">S08</strain>
    </source>
</reference>
<protein>
    <submittedName>
        <fullName evidence="2">Uncharacterized protein</fullName>
    </submittedName>
</protein>
<accession>A0ABN6P7T3</accession>
<name>A0ABN6P7T3_9PROT</name>
<evidence type="ECO:0000313" key="3">
    <source>
        <dbReference type="Proteomes" id="UP000831327"/>
    </source>
</evidence>
<dbReference type="EMBL" id="AP025637">
    <property type="protein sequence ID" value="BDG74879.1"/>
    <property type="molecule type" value="Genomic_DNA"/>
</dbReference>
<sequence length="77" mass="7971">METVREAPRRRMPIWARLLLSLVMTAIDAAIGGLVAATWSGALIGIGVALPVIVLGMLMPGVLAAVLFVLQAVSCAS</sequence>
<feature type="transmembrane region" description="Helical" evidence="1">
    <location>
        <begin position="14"/>
        <end position="37"/>
    </location>
</feature>
<dbReference type="Proteomes" id="UP000831327">
    <property type="component" value="Chromosome"/>
</dbReference>
<evidence type="ECO:0000256" key="1">
    <source>
        <dbReference type="SAM" id="Phobius"/>
    </source>
</evidence>
<keyword evidence="1" id="KW-1133">Transmembrane helix</keyword>
<gene>
    <name evidence="2" type="ORF">Rmf_48080</name>
</gene>